<dbReference type="Proteomes" id="UP001141961">
    <property type="component" value="Unassembled WGS sequence"/>
</dbReference>
<dbReference type="EMBL" id="JAOTHD010000037">
    <property type="protein sequence ID" value="MDB6247507.1"/>
    <property type="molecule type" value="Genomic_DNA"/>
</dbReference>
<comment type="caution">
    <text evidence="2">The sequence shown here is derived from an EMBL/GenBank/DDBJ whole genome shotgun (WGS) entry which is preliminary data.</text>
</comment>
<gene>
    <name evidence="2" type="ORF">ODV14_09370</name>
</gene>
<feature type="domain" description="Plasmid pRiA4b Orf3-like" evidence="1">
    <location>
        <begin position="408"/>
        <end position="579"/>
    </location>
</feature>
<reference evidence="2" key="1">
    <citation type="journal article" date="2022" name="Microorganisms">
        <title>Antibiotic Susceptibility, Resistance Gene Determinants and Corresponding Genomic Regions in Lactobacillus amylovorus Isolates Derived from Wild Boars and Domestic Pigs.</title>
        <authorList>
            <person name="Moravkova M."/>
            <person name="Kostovova I."/>
            <person name="Kavanova K."/>
            <person name="Pechar R."/>
            <person name="Stanek S."/>
            <person name="Brychta A."/>
            <person name="Zeman M."/>
            <person name="Kubasova T."/>
        </authorList>
    </citation>
    <scope>NUCLEOTIDE SEQUENCE</scope>
    <source>
        <strain evidence="2">M597B</strain>
    </source>
</reference>
<dbReference type="AlphaFoldDB" id="A0AAW6BD69"/>
<dbReference type="PANTHER" id="PTHR41878:SF1">
    <property type="entry name" value="TNPR PROTEIN"/>
    <property type="match status" value="1"/>
</dbReference>
<dbReference type="PANTHER" id="PTHR41878">
    <property type="entry name" value="LEXA REPRESSOR-RELATED"/>
    <property type="match status" value="1"/>
</dbReference>
<reference evidence="2" key="2">
    <citation type="submission" date="2022-10" db="EMBL/GenBank/DDBJ databases">
        <authorList>
            <person name="Kostovova I."/>
            <person name="Moravkova M."/>
            <person name="Pechar R."/>
        </authorList>
    </citation>
    <scope>NUCLEOTIDE SEQUENCE</scope>
    <source>
        <strain evidence="2">M597B</strain>
    </source>
</reference>
<dbReference type="InterPro" id="IPR024047">
    <property type="entry name" value="MM3350-like_sf"/>
</dbReference>
<dbReference type="SUPFAM" id="SSF159941">
    <property type="entry name" value="MM3350-like"/>
    <property type="match status" value="1"/>
</dbReference>
<evidence type="ECO:0000313" key="3">
    <source>
        <dbReference type="Proteomes" id="UP001141961"/>
    </source>
</evidence>
<accession>A0AAW6BD69</accession>
<name>A0AAW6BD69_LACAM</name>
<evidence type="ECO:0000259" key="1">
    <source>
        <dbReference type="Pfam" id="PF07929"/>
    </source>
</evidence>
<dbReference type="InterPro" id="IPR012912">
    <property type="entry name" value="Plasmid_pRiA4b_Orf3-like"/>
</dbReference>
<dbReference type="RefSeq" id="WP_271327254.1">
    <property type="nucleotide sequence ID" value="NZ_JAOTHC010000036.1"/>
</dbReference>
<sequence>MPLIQYGQDLYEELGDNTSTAQATPFSNWQLTKFTFNSKKYYLFVEIDTGLVVVTQKIDKSEFDDVLIGLSHAWDYIVQNQRIDIANANLETEFTFAHNDLVNSEVTAKIQNYIEEGSQLKQKLTLYHDDELNYAEKLTVMSLILMTFSDPSNDVVEKIAEKANEVFPVKTQRPKSNTKYWDLRMQFEDPDHWKQYEYQDISDNAKISNEIKQNNEKLVDQYFKYAQVDYRRYLIDHKRQLLDFVNSYLLNNELRFVNSNLGDVAYYIWWGVNRVYQVDDKIPKKKKDLMVDQLLDMFSDFYLFLSRVGLIRQADAKKIKQFCEEQHERYFYSELENDEYFGDDIDFEEFAHDIMDNPDKFRKIAQAKETPPEVVKIITDMLDLVDMMPKRSKSKNVPTENKERNSATYEIRTKLKDFRPSIWRRFIISGNSSVEILERAILYMFNVDWGHMYDLYNPETGVRYENQRNIDAMSEWGPRDSINSEKVKVSAFNEGEKLLLSYDYGDGWEFEVNIKKIDDTKEPPKYPYIISGKGLGIIDDIGGVWSLEDYYNTPEDEMDPELLDWIGGEKIDLDKFDKEELNEGLQHPPYWE</sequence>
<dbReference type="Gene3D" id="3.10.290.30">
    <property type="entry name" value="MM3350-like"/>
    <property type="match status" value="1"/>
</dbReference>
<evidence type="ECO:0000313" key="2">
    <source>
        <dbReference type="EMBL" id="MDB6247507.1"/>
    </source>
</evidence>
<dbReference type="Pfam" id="PF07929">
    <property type="entry name" value="PRiA4_ORF3"/>
    <property type="match status" value="1"/>
</dbReference>
<protein>
    <submittedName>
        <fullName evidence="2">Plasmid pRiA4b ORF-3 family protein</fullName>
    </submittedName>
</protein>
<organism evidence="2 3">
    <name type="scientific">Lactobacillus amylovorus</name>
    <dbReference type="NCBI Taxonomy" id="1604"/>
    <lineage>
        <taxon>Bacteria</taxon>
        <taxon>Bacillati</taxon>
        <taxon>Bacillota</taxon>
        <taxon>Bacilli</taxon>
        <taxon>Lactobacillales</taxon>
        <taxon>Lactobacillaceae</taxon>
        <taxon>Lactobacillus</taxon>
    </lineage>
</organism>
<proteinExistence type="predicted"/>